<evidence type="ECO:0000313" key="1">
    <source>
        <dbReference type="EMBL" id="JAD19331.1"/>
    </source>
</evidence>
<dbReference type="EMBL" id="GBRH01278564">
    <property type="protein sequence ID" value="JAD19331.1"/>
    <property type="molecule type" value="Transcribed_RNA"/>
</dbReference>
<name>A0A0A8XZM0_ARUDO</name>
<reference evidence="1" key="1">
    <citation type="submission" date="2014-09" db="EMBL/GenBank/DDBJ databases">
        <authorList>
            <person name="Magalhaes I.L.F."/>
            <person name="Oliveira U."/>
            <person name="Santos F.R."/>
            <person name="Vidigal T.H.D.A."/>
            <person name="Brescovit A.D."/>
            <person name="Santos A.J."/>
        </authorList>
    </citation>
    <scope>NUCLEOTIDE SEQUENCE</scope>
    <source>
        <tissue evidence="1">Shoot tissue taken approximately 20 cm above the soil surface</tissue>
    </source>
</reference>
<accession>A0A0A8XZM0</accession>
<protein>
    <submittedName>
        <fullName evidence="1">Uncharacterized protein</fullName>
    </submittedName>
</protein>
<sequence length="41" mass="4807">MWATSFRRRRWPATVPMGADLAPLRPDLCRRLWPRSAGAPW</sequence>
<dbReference type="AlphaFoldDB" id="A0A0A8XZM0"/>
<reference evidence="1" key="2">
    <citation type="journal article" date="2015" name="Data Brief">
        <title>Shoot transcriptome of the giant reed, Arundo donax.</title>
        <authorList>
            <person name="Barrero R.A."/>
            <person name="Guerrero F.D."/>
            <person name="Moolhuijzen P."/>
            <person name="Goolsby J.A."/>
            <person name="Tidwell J."/>
            <person name="Bellgard S.E."/>
            <person name="Bellgard M.I."/>
        </authorList>
    </citation>
    <scope>NUCLEOTIDE SEQUENCE</scope>
    <source>
        <tissue evidence="1">Shoot tissue taken approximately 20 cm above the soil surface</tissue>
    </source>
</reference>
<organism evidence="1">
    <name type="scientific">Arundo donax</name>
    <name type="common">Giant reed</name>
    <name type="synonym">Donax arundinaceus</name>
    <dbReference type="NCBI Taxonomy" id="35708"/>
    <lineage>
        <taxon>Eukaryota</taxon>
        <taxon>Viridiplantae</taxon>
        <taxon>Streptophyta</taxon>
        <taxon>Embryophyta</taxon>
        <taxon>Tracheophyta</taxon>
        <taxon>Spermatophyta</taxon>
        <taxon>Magnoliopsida</taxon>
        <taxon>Liliopsida</taxon>
        <taxon>Poales</taxon>
        <taxon>Poaceae</taxon>
        <taxon>PACMAD clade</taxon>
        <taxon>Arundinoideae</taxon>
        <taxon>Arundineae</taxon>
        <taxon>Arundo</taxon>
    </lineage>
</organism>
<proteinExistence type="predicted"/>